<dbReference type="Proteomes" id="UP000619788">
    <property type="component" value="Unassembled WGS sequence"/>
</dbReference>
<accession>A0A8J3SEQ8</accession>
<dbReference type="AlphaFoldDB" id="A0A8J3SEQ8"/>
<comment type="caution">
    <text evidence="1">The sequence shown here is derived from an EMBL/GenBank/DDBJ whole genome shotgun (WGS) entry which is preliminary data.</text>
</comment>
<proteinExistence type="predicted"/>
<dbReference type="EMBL" id="BOOJ01000017">
    <property type="protein sequence ID" value="GIH91165.1"/>
    <property type="molecule type" value="Genomic_DNA"/>
</dbReference>
<sequence>MRKIAVEVVDERFGVLRSSEAGEREAVSLACIRAATFQEQFAKIAAEASATVKTYQVGGDKPGTPVPAQQYAKFVIVRPGGSQNGLLARVGGAGLERE</sequence>
<evidence type="ECO:0000313" key="2">
    <source>
        <dbReference type="Proteomes" id="UP000619788"/>
    </source>
</evidence>
<organism evidence="1 2">
    <name type="scientific">Planobispora siamensis</name>
    <dbReference type="NCBI Taxonomy" id="936338"/>
    <lineage>
        <taxon>Bacteria</taxon>
        <taxon>Bacillati</taxon>
        <taxon>Actinomycetota</taxon>
        <taxon>Actinomycetes</taxon>
        <taxon>Streptosporangiales</taxon>
        <taxon>Streptosporangiaceae</taxon>
        <taxon>Planobispora</taxon>
    </lineage>
</organism>
<gene>
    <name evidence="1" type="ORF">Psi01_17950</name>
</gene>
<protein>
    <submittedName>
        <fullName evidence="1">Uncharacterized protein</fullName>
    </submittedName>
</protein>
<name>A0A8J3SEQ8_9ACTN</name>
<keyword evidence="2" id="KW-1185">Reference proteome</keyword>
<reference evidence="1 2" key="1">
    <citation type="submission" date="2021-01" db="EMBL/GenBank/DDBJ databases">
        <title>Whole genome shotgun sequence of Planobispora siamensis NBRC 107568.</title>
        <authorList>
            <person name="Komaki H."/>
            <person name="Tamura T."/>
        </authorList>
    </citation>
    <scope>NUCLEOTIDE SEQUENCE [LARGE SCALE GENOMIC DNA]</scope>
    <source>
        <strain evidence="1 2">NBRC 107568</strain>
    </source>
</reference>
<evidence type="ECO:0000313" key="1">
    <source>
        <dbReference type="EMBL" id="GIH91165.1"/>
    </source>
</evidence>